<proteinExistence type="predicted"/>
<dbReference type="AlphaFoldDB" id="B6VXH0"/>
<name>B6VXH0_9BACT</name>
<dbReference type="Proteomes" id="UP000004849">
    <property type="component" value="Unassembled WGS sequence"/>
</dbReference>
<accession>B6VXH0</accession>
<gene>
    <name evidence="1" type="ORF">BACDOR_01980</name>
</gene>
<reference evidence="1 2" key="1">
    <citation type="submission" date="2008-10" db="EMBL/GenBank/DDBJ databases">
        <title>Draft genome sequence of Bacteroides dorei (DSM 17855).</title>
        <authorList>
            <person name="Sudarsanam P."/>
            <person name="Ley R."/>
            <person name="Guruge J."/>
            <person name="Turnbaugh P.J."/>
            <person name="Mahowald M."/>
            <person name="Liep D."/>
            <person name="Gordon J."/>
        </authorList>
    </citation>
    <scope>NUCLEOTIDE SEQUENCE [LARGE SCALE GENOMIC DNA]</scope>
    <source>
        <strain evidence="1 2">DSM 17855</strain>
    </source>
</reference>
<evidence type="ECO:0000313" key="2">
    <source>
        <dbReference type="Proteomes" id="UP000004849"/>
    </source>
</evidence>
<dbReference type="EMBL" id="ABWZ01000038">
    <property type="protein sequence ID" value="EEB25531.1"/>
    <property type="molecule type" value="Genomic_DNA"/>
</dbReference>
<sequence length="52" mass="6177">MCCAQTEYLPKNKSRKRKKYFIAIRCIDGSKVMEINCLVDDFSKEFVLKQEK</sequence>
<dbReference type="HOGENOM" id="CLU_3076645_0_0_10"/>
<reference evidence="1 2" key="2">
    <citation type="submission" date="2008-10" db="EMBL/GenBank/DDBJ databases">
        <authorList>
            <person name="Fulton L."/>
            <person name="Clifton S."/>
            <person name="Fulton B."/>
            <person name="Xu J."/>
            <person name="Minx P."/>
            <person name="Pepin K.H."/>
            <person name="Johnson M."/>
            <person name="Thiruvilangam P."/>
            <person name="Bhonagiri V."/>
            <person name="Nash W.E."/>
            <person name="Mardis E.R."/>
            <person name="Wilson R.K."/>
        </authorList>
    </citation>
    <scope>NUCLEOTIDE SEQUENCE [LARGE SCALE GENOMIC DNA]</scope>
    <source>
        <strain evidence="1 2">DSM 17855</strain>
    </source>
</reference>
<evidence type="ECO:0000313" key="1">
    <source>
        <dbReference type="EMBL" id="EEB25531.1"/>
    </source>
</evidence>
<protein>
    <submittedName>
        <fullName evidence="1">Uncharacterized protein</fullName>
    </submittedName>
</protein>
<organism evidence="1 2">
    <name type="scientific">Phocaeicola dorei DSM 17855</name>
    <dbReference type="NCBI Taxonomy" id="483217"/>
    <lineage>
        <taxon>Bacteria</taxon>
        <taxon>Pseudomonadati</taxon>
        <taxon>Bacteroidota</taxon>
        <taxon>Bacteroidia</taxon>
        <taxon>Bacteroidales</taxon>
        <taxon>Bacteroidaceae</taxon>
        <taxon>Phocaeicola</taxon>
    </lineage>
</organism>